<keyword evidence="2 6" id="KW-0378">Hydrolase</keyword>
<feature type="short sequence motif" description="GXSXG" evidence="6">
    <location>
        <begin position="64"/>
        <end position="68"/>
    </location>
</feature>
<evidence type="ECO:0000256" key="3">
    <source>
        <dbReference type="ARBA" id="ARBA00022821"/>
    </source>
</evidence>
<dbReference type="FunFam" id="3.40.1090.10:FF:000005">
    <property type="entry name" value="Patatin"/>
    <property type="match status" value="1"/>
</dbReference>
<dbReference type="PANTHER" id="PTHR32176:SF92">
    <property type="entry name" value="XYLOSE ISOMERASE"/>
    <property type="match status" value="1"/>
</dbReference>
<protein>
    <recommendedName>
        <fullName evidence="7">Patatin</fullName>
        <ecNumber evidence="7">3.1.1.-</ecNumber>
    </recommendedName>
</protein>
<evidence type="ECO:0000256" key="5">
    <source>
        <dbReference type="ARBA" id="ARBA00023098"/>
    </source>
</evidence>
<comment type="caution">
    <text evidence="9">The sequence shown here is derived from an EMBL/GenBank/DDBJ whole genome shotgun (WGS) entry which is preliminary data.</text>
</comment>
<dbReference type="EC" id="3.1.1.-" evidence="7"/>
<keyword evidence="5 6" id="KW-0443">Lipid metabolism</keyword>
<comment type="similarity">
    <text evidence="1 7">Belongs to the patatin family.</text>
</comment>
<name>A0ABD1SHM7_9LAMI</name>
<evidence type="ECO:0000313" key="9">
    <source>
        <dbReference type="EMBL" id="KAL2499709.1"/>
    </source>
</evidence>
<evidence type="ECO:0000256" key="1">
    <source>
        <dbReference type="ARBA" id="ARBA00010240"/>
    </source>
</evidence>
<dbReference type="GO" id="GO:0016298">
    <property type="term" value="F:lipase activity"/>
    <property type="evidence" value="ECO:0007669"/>
    <property type="project" value="UniProtKB-ARBA"/>
</dbReference>
<evidence type="ECO:0000256" key="2">
    <source>
        <dbReference type="ARBA" id="ARBA00022801"/>
    </source>
</evidence>
<accession>A0ABD1SHM7</accession>
<reference evidence="10" key="1">
    <citation type="submission" date="2024-07" db="EMBL/GenBank/DDBJ databases">
        <title>Two chromosome-level genome assemblies of Korean endemic species Abeliophyllum distichum and Forsythia ovata (Oleaceae).</title>
        <authorList>
            <person name="Jang H."/>
        </authorList>
    </citation>
    <scope>NUCLEOTIDE SEQUENCE [LARGE SCALE GENOMIC DNA]</scope>
</reference>
<feature type="active site" description="Proton acceptor" evidence="6">
    <location>
        <position position="210"/>
    </location>
</feature>
<evidence type="ECO:0000259" key="8">
    <source>
        <dbReference type="PROSITE" id="PS51635"/>
    </source>
</evidence>
<proteinExistence type="inferred from homology"/>
<organism evidence="9 10">
    <name type="scientific">Abeliophyllum distichum</name>
    <dbReference type="NCBI Taxonomy" id="126358"/>
    <lineage>
        <taxon>Eukaryota</taxon>
        <taxon>Viridiplantae</taxon>
        <taxon>Streptophyta</taxon>
        <taxon>Embryophyta</taxon>
        <taxon>Tracheophyta</taxon>
        <taxon>Spermatophyta</taxon>
        <taxon>Magnoliopsida</taxon>
        <taxon>eudicotyledons</taxon>
        <taxon>Gunneridae</taxon>
        <taxon>Pentapetalae</taxon>
        <taxon>asterids</taxon>
        <taxon>lamiids</taxon>
        <taxon>Lamiales</taxon>
        <taxon>Oleaceae</taxon>
        <taxon>Forsythieae</taxon>
        <taxon>Abeliophyllum</taxon>
    </lineage>
</organism>
<evidence type="ECO:0000313" key="10">
    <source>
        <dbReference type="Proteomes" id="UP001604336"/>
    </source>
</evidence>
<dbReference type="CDD" id="cd07214">
    <property type="entry name" value="Pat17_isozyme_like"/>
    <property type="match status" value="1"/>
</dbReference>
<dbReference type="Proteomes" id="UP001604336">
    <property type="component" value="Unassembled WGS sequence"/>
</dbReference>
<dbReference type="InterPro" id="IPR002641">
    <property type="entry name" value="PNPLA_dom"/>
</dbReference>
<dbReference type="Gene3D" id="3.40.1090.10">
    <property type="entry name" value="Cytosolic phospholipase A2 catalytic domain"/>
    <property type="match status" value="1"/>
</dbReference>
<feature type="short sequence motif" description="DGA/G" evidence="6">
    <location>
        <begin position="210"/>
        <end position="212"/>
    </location>
</feature>
<dbReference type="PROSITE" id="PS51635">
    <property type="entry name" value="PNPLA"/>
    <property type="match status" value="1"/>
</dbReference>
<keyword evidence="4 6" id="KW-0442">Lipid degradation</keyword>
<dbReference type="EMBL" id="JBFOLK010000007">
    <property type="protein sequence ID" value="KAL2499709.1"/>
    <property type="molecule type" value="Genomic_DNA"/>
</dbReference>
<sequence length="394" mass="43222">MEENNSELQVQSPNKGNLITILSIDGGGIKGIIPGVMLAYLESQLQEQDGEDARLADYFDVIAGTSTGGLVTGMLTAPNENNRPLYAAKDLIPFYLEHSPKIFPQTRGPLAALMGTFKALQGPIYDGKYLHSLVQSKLGKTRLHDTLTNVVISSFDIKKLQPTIFSSYTGTKGSAMDALLSDICISTSAAPLFLPSHQFENQGEEFNLIDGGVAANNPTLIAIAEVTREVFKKSPDFFPIKPMDFGRFLVISLGTGDAKNEGQYDAKKAAKWGFVDWLSSNNSTPLLNAFYQANADMVDFHSCVVFQALHSQDNYLRIQDDTLTGELASMDKATENNLENLVKVGEELLNKPISRMNWETGVIEPVDNGGTNMEGLKRFAKLLSEERKLRRSNS</sequence>
<dbReference type="AlphaFoldDB" id="A0ABD1SHM7"/>
<dbReference type="GO" id="GO:0016042">
    <property type="term" value="P:lipid catabolic process"/>
    <property type="evidence" value="ECO:0007669"/>
    <property type="project" value="UniProtKB-UniRule"/>
</dbReference>
<feature type="domain" description="PNPLA" evidence="8">
    <location>
        <begin position="22"/>
        <end position="223"/>
    </location>
</feature>
<dbReference type="Pfam" id="PF01734">
    <property type="entry name" value="Patatin"/>
    <property type="match status" value="1"/>
</dbReference>
<comment type="function">
    <text evidence="7">Lipolytic acyl hydrolase (LAH).</text>
</comment>
<comment type="domain">
    <text evidence="7">The nitrogen atoms of the two glycine residues in the GGXR motif define the oxyanion hole, and stabilize the oxyanion that forms during the nucleophilic attack by the catalytic serine during substrate cleavage.</text>
</comment>
<dbReference type="InterPro" id="IPR016035">
    <property type="entry name" value="Acyl_Trfase/lysoPLipase"/>
</dbReference>
<dbReference type="PANTHER" id="PTHR32176">
    <property type="entry name" value="XYLOSE ISOMERASE"/>
    <property type="match status" value="1"/>
</dbReference>
<feature type="active site" description="Nucleophile" evidence="6">
    <location>
        <position position="66"/>
    </location>
</feature>
<keyword evidence="10" id="KW-1185">Reference proteome</keyword>
<feature type="short sequence motif" description="GXGXXG" evidence="6">
    <location>
        <begin position="26"/>
        <end position="31"/>
    </location>
</feature>
<dbReference type="SUPFAM" id="SSF52151">
    <property type="entry name" value="FabD/lysophospholipase-like"/>
    <property type="match status" value="1"/>
</dbReference>
<keyword evidence="3" id="KW-0611">Plant defense</keyword>
<evidence type="ECO:0000256" key="7">
    <source>
        <dbReference type="RuleBase" id="RU361262"/>
    </source>
</evidence>
<evidence type="ECO:0000256" key="6">
    <source>
        <dbReference type="PROSITE-ProRule" id="PRU01161"/>
    </source>
</evidence>
<gene>
    <name evidence="9" type="ORF">Adt_25259</name>
</gene>
<dbReference type="GO" id="GO:0006952">
    <property type="term" value="P:defense response"/>
    <property type="evidence" value="ECO:0007669"/>
    <property type="project" value="UniProtKB-KW"/>
</dbReference>
<evidence type="ECO:0000256" key="4">
    <source>
        <dbReference type="ARBA" id="ARBA00022963"/>
    </source>
</evidence>